<evidence type="ECO:0000259" key="4">
    <source>
        <dbReference type="PROSITE" id="PS01124"/>
    </source>
</evidence>
<proteinExistence type="predicted"/>
<dbReference type="PANTHER" id="PTHR47894:SF1">
    <property type="entry name" value="HTH-TYPE TRANSCRIPTIONAL REGULATOR VQSM"/>
    <property type="match status" value="1"/>
</dbReference>
<organism evidence="5 6">
    <name type="scientific">Paenibacillus lemnae</name>
    <dbReference type="NCBI Taxonomy" id="1330551"/>
    <lineage>
        <taxon>Bacteria</taxon>
        <taxon>Bacillati</taxon>
        <taxon>Bacillota</taxon>
        <taxon>Bacilli</taxon>
        <taxon>Bacillales</taxon>
        <taxon>Paenibacillaceae</taxon>
        <taxon>Paenibacillus</taxon>
    </lineage>
</organism>
<name>A0A848M592_PAELE</name>
<keyword evidence="3" id="KW-0804">Transcription</keyword>
<dbReference type="GO" id="GO:0005829">
    <property type="term" value="C:cytosol"/>
    <property type="evidence" value="ECO:0007669"/>
    <property type="project" value="TreeGrafter"/>
</dbReference>
<dbReference type="SMART" id="SM00342">
    <property type="entry name" value="HTH_ARAC"/>
    <property type="match status" value="1"/>
</dbReference>
<dbReference type="Proteomes" id="UP000565468">
    <property type="component" value="Unassembled WGS sequence"/>
</dbReference>
<dbReference type="AlphaFoldDB" id="A0A848M592"/>
<dbReference type="GO" id="GO:0003700">
    <property type="term" value="F:DNA-binding transcription factor activity"/>
    <property type="evidence" value="ECO:0007669"/>
    <property type="project" value="InterPro"/>
</dbReference>
<evidence type="ECO:0000313" key="5">
    <source>
        <dbReference type="EMBL" id="NMO95429.1"/>
    </source>
</evidence>
<dbReference type="InterPro" id="IPR009057">
    <property type="entry name" value="Homeodomain-like_sf"/>
</dbReference>
<dbReference type="Gene3D" id="1.10.10.60">
    <property type="entry name" value="Homeodomain-like"/>
    <property type="match status" value="1"/>
</dbReference>
<gene>
    <name evidence="5" type="ORF">HII30_06470</name>
</gene>
<evidence type="ECO:0000313" key="6">
    <source>
        <dbReference type="Proteomes" id="UP000565468"/>
    </source>
</evidence>
<reference evidence="5 6" key="1">
    <citation type="submission" date="2020-04" db="EMBL/GenBank/DDBJ databases">
        <title>Paenibacillus algicola sp. nov., a novel marine bacterium producing alginate lyase.</title>
        <authorList>
            <person name="Huang H."/>
        </authorList>
    </citation>
    <scope>NUCLEOTIDE SEQUENCE [LARGE SCALE GENOMIC DNA]</scope>
    <source>
        <strain evidence="5 6">L7-75</strain>
    </source>
</reference>
<feature type="domain" description="HTH araC/xylS-type" evidence="4">
    <location>
        <begin position="235"/>
        <end position="333"/>
    </location>
</feature>
<dbReference type="PANTHER" id="PTHR47894">
    <property type="entry name" value="HTH-TYPE TRANSCRIPTIONAL REGULATOR GADX"/>
    <property type="match status" value="1"/>
</dbReference>
<sequence>MDSQGIAVSMVYPVMKALVHKGYDVEEFFEFAGFDGEVLQNMEGRLDRSDFEKLVTAAAAYTGDDHFGLHQGQIMDFEDMGILGYVMLHSKTISDALKSYQRYNMLLCSGFNLDWEVSGENLMLRLFLQSPGGTLSRHCAEDMAGSLFHMISRLSNRSISLRDVWFCHEQPSDIEPYMGIFGRYPVFGTEYHALFMDKEILSYPVLYSDPKLLQMFENMAEASRGELNHQRPFTEQVSLWMKKCIPSYLPTLQQTAQHFAISMRTLQLRLREEGTSFHELSAAVRKELAISYLKERGYAVGDIAYLLHFSEPSAFHNAFKKWTGMTPGQFRAADNPVYD</sequence>
<keyword evidence="1" id="KW-0805">Transcription regulation</keyword>
<evidence type="ECO:0000256" key="3">
    <source>
        <dbReference type="ARBA" id="ARBA00023163"/>
    </source>
</evidence>
<dbReference type="RefSeq" id="WP_169504212.1">
    <property type="nucleotide sequence ID" value="NZ_JABBPN010000004.1"/>
</dbReference>
<dbReference type="Pfam" id="PF12833">
    <property type="entry name" value="HTH_18"/>
    <property type="match status" value="1"/>
</dbReference>
<dbReference type="Pfam" id="PF12625">
    <property type="entry name" value="Arabinose_bd"/>
    <property type="match status" value="1"/>
</dbReference>
<dbReference type="GO" id="GO:0000976">
    <property type="term" value="F:transcription cis-regulatory region binding"/>
    <property type="evidence" value="ECO:0007669"/>
    <property type="project" value="TreeGrafter"/>
</dbReference>
<keyword evidence="6" id="KW-1185">Reference proteome</keyword>
<comment type="caution">
    <text evidence="5">The sequence shown here is derived from an EMBL/GenBank/DDBJ whole genome shotgun (WGS) entry which is preliminary data.</text>
</comment>
<dbReference type="InterPro" id="IPR032687">
    <property type="entry name" value="AraC-type_N"/>
</dbReference>
<keyword evidence="2" id="KW-0238">DNA-binding</keyword>
<dbReference type="InterPro" id="IPR018060">
    <property type="entry name" value="HTH_AraC"/>
</dbReference>
<evidence type="ECO:0000256" key="1">
    <source>
        <dbReference type="ARBA" id="ARBA00023015"/>
    </source>
</evidence>
<evidence type="ECO:0000256" key="2">
    <source>
        <dbReference type="ARBA" id="ARBA00023125"/>
    </source>
</evidence>
<dbReference type="PROSITE" id="PS01124">
    <property type="entry name" value="HTH_ARAC_FAMILY_2"/>
    <property type="match status" value="1"/>
</dbReference>
<dbReference type="SUPFAM" id="SSF46689">
    <property type="entry name" value="Homeodomain-like"/>
    <property type="match status" value="1"/>
</dbReference>
<protein>
    <submittedName>
        <fullName evidence="5">AraC family transcriptional regulator</fullName>
    </submittedName>
</protein>
<accession>A0A848M592</accession>
<dbReference type="EMBL" id="JABBPN010000004">
    <property type="protein sequence ID" value="NMO95429.1"/>
    <property type="molecule type" value="Genomic_DNA"/>
</dbReference>